<sequence>MDTIWTKTSKLPAFSPLAQSVRAEVAVIGGGMAGILTAFFLKRAGKDVIVLEGNRVGSGQTAGTTAKITISHNLIYEKLFREAGEEKARKYVSANKRALKMYGRLIQEEQIDCDFRECSSYLYSLTDAEQIKREVEAAVRLGIEAEFTTKTELPFSVMGSICYQKQAAFHPLLFLKALAEQLVIYEHTKVTGVEEGKIYTDHGNVLADAVVFASHYPIMNTPGYYFARMHQERSYVLALKQAQPFEHLYLGVDPGEDFSFRNFREFTLFGGEGHRTGENETGGQYKKLERRAKEYWRDCETIDRWSAQDCMTLDAIPYIGLYTGKNKKWYVETGFGKWGMTSSMAAALMITEQICQKESGNAAVFSPQRVPIRALKAAAVEGAKSAKGLAAPGGIRCPHLGCKLTWNPEEETWDCPCHGSRFDKEGNLIDNPAVRNAAVEGK</sequence>
<dbReference type="Gene3D" id="3.30.9.10">
    <property type="entry name" value="D-Amino Acid Oxidase, subunit A, domain 2"/>
    <property type="match status" value="1"/>
</dbReference>
<dbReference type="EMBL" id="BHEO01000002">
    <property type="protein sequence ID" value="GBU04199.1"/>
    <property type="molecule type" value="Genomic_DNA"/>
</dbReference>
<dbReference type="InterPro" id="IPR036922">
    <property type="entry name" value="Rieske_2Fe-2S_sf"/>
</dbReference>
<dbReference type="InterPro" id="IPR036188">
    <property type="entry name" value="FAD/NAD-bd_sf"/>
</dbReference>
<dbReference type="Pfam" id="PF00355">
    <property type="entry name" value="Rieske"/>
    <property type="match status" value="1"/>
</dbReference>
<keyword evidence="2" id="KW-0479">Metal-binding</keyword>
<dbReference type="GO" id="GO:0051537">
    <property type="term" value="F:2 iron, 2 sulfur cluster binding"/>
    <property type="evidence" value="ECO:0007669"/>
    <property type="project" value="UniProtKB-KW"/>
</dbReference>
<reference evidence="6 9" key="1">
    <citation type="journal article" date="2018" name="Int. J. Syst. Evol. Microbiol.">
        <title>Draft Genome Sequence of Faecalimonas umbilicata JCM 30896T, an Acetate-Producing Bacterium Isolated from Human Feces.</title>
        <authorList>
            <person name="Sakamoto M."/>
            <person name="Ikeyama N."/>
            <person name="Yuki M."/>
            <person name="Ohkuma M."/>
        </authorList>
    </citation>
    <scope>NUCLEOTIDE SEQUENCE [LARGE SCALE GENOMIC DNA]</scope>
    <source>
        <strain evidence="6 9">EGH7</strain>
    </source>
</reference>
<dbReference type="SUPFAM" id="SSF51971">
    <property type="entry name" value="Nucleotide-binding domain"/>
    <property type="match status" value="1"/>
</dbReference>
<dbReference type="GO" id="GO:0005737">
    <property type="term" value="C:cytoplasm"/>
    <property type="evidence" value="ECO:0007669"/>
    <property type="project" value="TreeGrafter"/>
</dbReference>
<dbReference type="PANTHER" id="PTHR13847:SF274">
    <property type="entry name" value="RIESKE 2FE-2S IRON-SULFUR PROTEIN YHFW-RELATED"/>
    <property type="match status" value="1"/>
</dbReference>
<dbReference type="Pfam" id="PF01266">
    <property type="entry name" value="DAO"/>
    <property type="match status" value="1"/>
</dbReference>
<comment type="caution">
    <text evidence="7">The sequence shown here is derived from an EMBL/GenBank/DDBJ whole genome shotgun (WGS) entry which is preliminary data.</text>
</comment>
<dbReference type="PROSITE" id="PS51296">
    <property type="entry name" value="RIESKE"/>
    <property type="match status" value="1"/>
</dbReference>
<dbReference type="GO" id="GO:0046872">
    <property type="term" value="F:metal ion binding"/>
    <property type="evidence" value="ECO:0007669"/>
    <property type="project" value="UniProtKB-KW"/>
</dbReference>
<dbReference type="RefSeq" id="WP_116441199.1">
    <property type="nucleotide sequence ID" value="NZ_BHEO01000002.1"/>
</dbReference>
<dbReference type="Gene3D" id="3.50.50.60">
    <property type="entry name" value="FAD/NAD(P)-binding domain"/>
    <property type="match status" value="1"/>
</dbReference>
<protein>
    <submittedName>
        <fullName evidence="7">Glycine/D-amino acid oxidase-like deaminating enzyme</fullName>
    </submittedName>
    <submittedName>
        <fullName evidence="6">Oxidoreductase</fullName>
    </submittedName>
</protein>
<feature type="domain" description="Rieske" evidence="5">
    <location>
        <begin position="396"/>
        <end position="442"/>
    </location>
</feature>
<evidence type="ECO:0000259" key="5">
    <source>
        <dbReference type="PROSITE" id="PS51296"/>
    </source>
</evidence>
<evidence type="ECO:0000313" key="6">
    <source>
        <dbReference type="EMBL" id="GBU04199.1"/>
    </source>
</evidence>
<organism evidence="7 8">
    <name type="scientific">Faecalimonas umbilicata</name>
    <dbReference type="NCBI Taxonomy" id="1912855"/>
    <lineage>
        <taxon>Bacteria</taxon>
        <taxon>Bacillati</taxon>
        <taxon>Bacillota</taxon>
        <taxon>Clostridia</taxon>
        <taxon>Lachnospirales</taxon>
        <taxon>Lachnospiraceae</taxon>
        <taxon>Faecalimonas</taxon>
    </lineage>
</organism>
<keyword evidence="4" id="KW-0411">Iron-sulfur</keyword>
<dbReference type="Proteomes" id="UP000294613">
    <property type="component" value="Unassembled WGS sequence"/>
</dbReference>
<evidence type="ECO:0000256" key="4">
    <source>
        <dbReference type="ARBA" id="ARBA00023014"/>
    </source>
</evidence>
<dbReference type="Proteomes" id="UP000702954">
    <property type="component" value="Unassembled WGS sequence"/>
</dbReference>
<dbReference type="GO" id="GO:0016705">
    <property type="term" value="F:oxidoreductase activity, acting on paired donors, with incorporation or reduction of molecular oxygen"/>
    <property type="evidence" value="ECO:0007669"/>
    <property type="project" value="UniProtKB-ARBA"/>
</dbReference>
<keyword evidence="9" id="KW-1185">Reference proteome</keyword>
<dbReference type="InterPro" id="IPR006076">
    <property type="entry name" value="FAD-dep_OxRdtase"/>
</dbReference>
<dbReference type="SUPFAM" id="SSF50022">
    <property type="entry name" value="ISP domain"/>
    <property type="match status" value="1"/>
</dbReference>
<dbReference type="PANTHER" id="PTHR13847">
    <property type="entry name" value="SARCOSINE DEHYDROGENASE-RELATED"/>
    <property type="match status" value="1"/>
</dbReference>
<evidence type="ECO:0000313" key="7">
    <source>
        <dbReference type="EMBL" id="TCS70176.1"/>
    </source>
</evidence>
<gene>
    <name evidence="7" type="ORF">EDD74_10124</name>
    <name evidence="6" type="ORF">FAEUMB_07400</name>
</gene>
<dbReference type="InterPro" id="IPR017941">
    <property type="entry name" value="Rieske_2Fe-2S"/>
</dbReference>
<evidence type="ECO:0000256" key="1">
    <source>
        <dbReference type="ARBA" id="ARBA00022714"/>
    </source>
</evidence>
<reference evidence="7 8" key="2">
    <citation type="submission" date="2019-03" db="EMBL/GenBank/DDBJ databases">
        <title>Genomic Encyclopedia of Type Strains, Phase IV (KMG-IV): sequencing the most valuable type-strain genomes for metagenomic binning, comparative biology and taxonomic classification.</title>
        <authorList>
            <person name="Goeker M."/>
        </authorList>
    </citation>
    <scope>NUCLEOTIDE SEQUENCE [LARGE SCALE GENOMIC DNA]</scope>
    <source>
        <strain evidence="7 8">DSM 103426</strain>
    </source>
</reference>
<dbReference type="EMBL" id="SLZV01000001">
    <property type="protein sequence ID" value="TCS70176.1"/>
    <property type="molecule type" value="Genomic_DNA"/>
</dbReference>
<evidence type="ECO:0000256" key="3">
    <source>
        <dbReference type="ARBA" id="ARBA00023004"/>
    </source>
</evidence>
<dbReference type="GO" id="GO:0004497">
    <property type="term" value="F:monooxygenase activity"/>
    <property type="evidence" value="ECO:0007669"/>
    <property type="project" value="UniProtKB-ARBA"/>
</dbReference>
<proteinExistence type="predicted"/>
<dbReference type="AlphaFoldDB" id="A0A4R3JSH5"/>
<evidence type="ECO:0000256" key="2">
    <source>
        <dbReference type="ARBA" id="ARBA00022723"/>
    </source>
</evidence>
<accession>A0A4R3JSH5</accession>
<keyword evidence="1" id="KW-0001">2Fe-2S</keyword>
<evidence type="ECO:0000313" key="9">
    <source>
        <dbReference type="Proteomes" id="UP000702954"/>
    </source>
</evidence>
<evidence type="ECO:0000313" key="8">
    <source>
        <dbReference type="Proteomes" id="UP000294613"/>
    </source>
</evidence>
<name>A0A4R3JSH5_9FIRM</name>
<keyword evidence="3" id="KW-0408">Iron</keyword>
<dbReference type="Gene3D" id="2.102.10.10">
    <property type="entry name" value="Rieske [2Fe-2S] iron-sulphur domain"/>
    <property type="match status" value="1"/>
</dbReference>